<dbReference type="Gene3D" id="1.20.1600.10">
    <property type="entry name" value="Outer membrane efflux proteins (OEP)"/>
    <property type="match status" value="1"/>
</dbReference>
<dbReference type="PROSITE" id="PS51257">
    <property type="entry name" value="PROKAR_LIPOPROTEIN"/>
    <property type="match status" value="1"/>
</dbReference>
<dbReference type="PANTHER" id="PTHR30203:SF33">
    <property type="entry name" value="BLR4455 PROTEIN"/>
    <property type="match status" value="1"/>
</dbReference>
<keyword evidence="2" id="KW-0564">Palmitate</keyword>
<protein>
    <submittedName>
        <fullName evidence="4">Efflux transporter outer membrane subunit</fullName>
    </submittedName>
</protein>
<gene>
    <name evidence="4" type="ORF">QU481_09870</name>
</gene>
<feature type="coiled-coil region" evidence="3">
    <location>
        <begin position="439"/>
        <end position="466"/>
    </location>
</feature>
<sequence length="484" mass="51598">MRVSILLVSVALAGCAAGPDFTPPAGPVTHSYLPGGQPGETVAAGGPGGVAQHFDTAADVPDQWWTLFRSPALDRLVRVALADSPTLAEARAKLVQAQQDYLAEAGATRYPSIDAGFGASRQKINTAAFGIPNAPNTSPFNLFNASVNVGYTLDLFGANRRALEGLLALVDYQRYELEAARLSLSANVVSAAIRRAALREEIVVTQSLYTAQQQQFDIMAARYRAGGIARLDLQNQQSLLAQTAAQLPPLQKQLALADHQLVVYLGKPPAEVELPELDLASLQLPAELPLTLPSSLARQRPDIRAAEALWHQASADVGVATANLYPKLTLSGSFGSERTRSGDVGNGVNVWSLGLNLMQPIFHGGELQAKRRSALAAYDASAAAYQQVVLQGLQQVADALGALDHDARTLQARANAADQADASYRISQQQYRAGGISQLALLDAQRQQLQTRLDRVQAEADRYTDSTALLQALGGGWWGRSTPP</sequence>
<evidence type="ECO:0000256" key="2">
    <source>
        <dbReference type="RuleBase" id="RU362097"/>
    </source>
</evidence>
<keyword evidence="2" id="KW-0812">Transmembrane</keyword>
<dbReference type="InterPro" id="IPR010131">
    <property type="entry name" value="MdtP/NodT-like"/>
</dbReference>
<reference evidence="4" key="1">
    <citation type="submission" date="2023-06" db="EMBL/GenBank/DDBJ databases">
        <authorList>
            <person name="Zhang S."/>
        </authorList>
    </citation>
    <scope>NUCLEOTIDE SEQUENCE</scope>
    <source>
        <strain evidence="4">SG2303</strain>
    </source>
</reference>
<dbReference type="PANTHER" id="PTHR30203">
    <property type="entry name" value="OUTER MEMBRANE CATION EFFLUX PROTEIN"/>
    <property type="match status" value="1"/>
</dbReference>
<dbReference type="InterPro" id="IPR003423">
    <property type="entry name" value="OMP_efflux"/>
</dbReference>
<evidence type="ECO:0000256" key="3">
    <source>
        <dbReference type="SAM" id="Coils"/>
    </source>
</evidence>
<dbReference type="SUPFAM" id="SSF56954">
    <property type="entry name" value="Outer membrane efflux proteins (OEP)"/>
    <property type="match status" value="1"/>
</dbReference>
<keyword evidence="2" id="KW-1134">Transmembrane beta strand</keyword>
<evidence type="ECO:0000313" key="4">
    <source>
        <dbReference type="EMBL" id="MDN0075195.1"/>
    </source>
</evidence>
<comment type="subcellular location">
    <subcellularLocation>
        <location evidence="2">Cell membrane</location>
        <topology evidence="2">Lipid-anchor</topology>
    </subcellularLocation>
</comment>
<evidence type="ECO:0000313" key="5">
    <source>
        <dbReference type="Proteomes" id="UP001168540"/>
    </source>
</evidence>
<dbReference type="NCBIfam" id="TIGR01845">
    <property type="entry name" value="outer_NodT"/>
    <property type="match status" value="1"/>
</dbReference>
<feature type="chain" id="PRO_5044950480" evidence="2">
    <location>
        <begin position="17"/>
        <end position="484"/>
    </location>
</feature>
<keyword evidence="2" id="KW-0472">Membrane</keyword>
<keyword evidence="3" id="KW-0175">Coiled coil</keyword>
<dbReference type="Proteomes" id="UP001168540">
    <property type="component" value="Unassembled WGS sequence"/>
</dbReference>
<organism evidence="4 5">
    <name type="scientific">Crenobacter oryzisoli</name>
    <dbReference type="NCBI Taxonomy" id="3056844"/>
    <lineage>
        <taxon>Bacteria</taxon>
        <taxon>Pseudomonadati</taxon>
        <taxon>Pseudomonadota</taxon>
        <taxon>Betaproteobacteria</taxon>
        <taxon>Neisseriales</taxon>
        <taxon>Neisseriaceae</taxon>
        <taxon>Crenobacter</taxon>
    </lineage>
</organism>
<comment type="caution">
    <text evidence="4">The sequence shown here is derived from an EMBL/GenBank/DDBJ whole genome shotgun (WGS) entry which is preliminary data.</text>
</comment>
<keyword evidence="2" id="KW-0732">Signal</keyword>
<keyword evidence="5" id="KW-1185">Reference proteome</keyword>
<accession>A0ABT7XN32</accession>
<feature type="signal peptide" evidence="2">
    <location>
        <begin position="1"/>
        <end position="16"/>
    </location>
</feature>
<dbReference type="RefSeq" id="WP_289829794.1">
    <property type="nucleotide sequence ID" value="NZ_JAUEDK010000014.1"/>
</dbReference>
<dbReference type="Gene3D" id="2.20.200.10">
    <property type="entry name" value="Outer membrane efflux proteins (OEP)"/>
    <property type="match status" value="1"/>
</dbReference>
<keyword evidence="2" id="KW-0449">Lipoprotein</keyword>
<dbReference type="EMBL" id="JAUEDK010000014">
    <property type="protein sequence ID" value="MDN0075195.1"/>
    <property type="molecule type" value="Genomic_DNA"/>
</dbReference>
<proteinExistence type="inferred from homology"/>
<evidence type="ECO:0000256" key="1">
    <source>
        <dbReference type="ARBA" id="ARBA00007613"/>
    </source>
</evidence>
<dbReference type="Pfam" id="PF02321">
    <property type="entry name" value="OEP"/>
    <property type="match status" value="2"/>
</dbReference>
<name>A0ABT7XN32_9NEIS</name>
<comment type="similarity">
    <text evidence="1 2">Belongs to the outer membrane factor (OMF) (TC 1.B.17) family.</text>
</comment>